<dbReference type="GO" id="GO:1990431">
    <property type="term" value="P:priRNA 3'-end processing"/>
    <property type="evidence" value="ECO:0007669"/>
    <property type="project" value="TreeGrafter"/>
</dbReference>
<feature type="compositionally biased region" description="Basic and acidic residues" evidence="2">
    <location>
        <begin position="618"/>
        <end position="677"/>
    </location>
</feature>
<dbReference type="InterPro" id="IPR014789">
    <property type="entry name" value="PolyA-riboNase_RNA-binding"/>
</dbReference>
<dbReference type="GO" id="GO:0004535">
    <property type="term" value="F:poly(A)-specific ribonuclease activity"/>
    <property type="evidence" value="ECO:0007669"/>
    <property type="project" value="InterPro"/>
</dbReference>
<dbReference type="RefSeq" id="XP_050560831.1">
    <property type="nucleotide sequence ID" value="XM_050704874.1"/>
</dbReference>
<evidence type="ECO:0000313" key="5">
    <source>
        <dbReference type="RefSeq" id="XP_050560831.1"/>
    </source>
</evidence>
<sequence length="691" mass="78874">MEVVRKNFKETLPLIKESIDKADFFAIDTEFTGLLNGRDVSIFDSPEDYYLRVMNGSSEFLLIQFGISCFYWDEKRNHYLNDTYNFYLYPRGRPGPDRLFLCQSSSLDFLASNGFDFNKLIKEGISYMTSSTETKLRENLAERQLSYSKEKDAVRIPEENRQQIEDICTKVKNFIEKSTDAEMEINRCNSFIRMLLFQELKLRFKDEIIVDTKVLENKNRILKVIRKTADMDDQDTLRKKKEWDELEEAIGFSKVAQMISQSEKLVVGHNMLLDVLHTLGHFFQQLPSDYESFKEFTHCMFPKLLDTKYMSSLPPFKDKLGSSVLTELLATLGEPPFSLPKIGSRKGRGYSHLDDKEHEAGYDAYITGLCFLAMHAHLARMRGEDTDRVQPHSVTLKPFLNKLFLAKTARQDSPYINLVGADPTPARDHVFHLVFPKEWQRSDLSQLFSPFGPVTVYFLDECSAFVGLDQRDQAPDVMRILSKNNRVTLTPYHKYKSGGNGGDTEMASRSERKSDTYKLINNKADVKSRQGLNKSNLAGLRPSLQVPQLPRSPKSPMSPQPTQPRPKVNRTRSNSASLTTQTVSTRKRTSSGVFHVDGSEPVAKKSISPPLPETTTNGRDKTDTGDTGKQDDDAVKKKDSSEKKTVGSEKKKDKAERKKDNVEKKDKIVEKFDSKARSDCVTAFKESDTWD</sequence>
<keyword evidence="4" id="KW-1185">Reference proteome</keyword>
<dbReference type="PANTHER" id="PTHR15092:SF44">
    <property type="entry name" value="POLY(A)-SPECIFIC RIBONUCLEASE PARN"/>
    <property type="match status" value="1"/>
</dbReference>
<proteinExistence type="inferred from homology"/>
<evidence type="ECO:0000313" key="4">
    <source>
        <dbReference type="Proteomes" id="UP000829999"/>
    </source>
</evidence>
<evidence type="ECO:0000259" key="3">
    <source>
        <dbReference type="Pfam" id="PF08675"/>
    </source>
</evidence>
<dbReference type="GO" id="GO:0005634">
    <property type="term" value="C:nucleus"/>
    <property type="evidence" value="ECO:0007669"/>
    <property type="project" value="InterPro"/>
</dbReference>
<dbReference type="Pfam" id="PF08675">
    <property type="entry name" value="RNA_bind"/>
    <property type="match status" value="1"/>
</dbReference>
<dbReference type="SUPFAM" id="SSF82708">
    <property type="entry name" value="R3H domain"/>
    <property type="match status" value="1"/>
</dbReference>
<feature type="compositionally biased region" description="Basic and acidic residues" evidence="2">
    <location>
        <begin position="506"/>
        <end position="516"/>
    </location>
</feature>
<feature type="domain" description="Poly(A)-specific ribonuclease RNA-binding" evidence="3">
    <location>
        <begin position="420"/>
        <end position="496"/>
    </location>
</feature>
<dbReference type="OrthoDB" id="1432093at2759"/>
<evidence type="ECO:0000256" key="1">
    <source>
        <dbReference type="ARBA" id="ARBA00008372"/>
    </source>
</evidence>
<dbReference type="GO" id="GO:0003723">
    <property type="term" value="F:RNA binding"/>
    <property type="evidence" value="ECO:0007669"/>
    <property type="project" value="InterPro"/>
</dbReference>
<dbReference type="GO" id="GO:0000289">
    <property type="term" value="P:nuclear-transcribed mRNA poly(A) tail shortening"/>
    <property type="evidence" value="ECO:0007669"/>
    <property type="project" value="TreeGrafter"/>
</dbReference>
<accession>A0A9R0E7Q0</accession>
<dbReference type="Proteomes" id="UP000829999">
    <property type="component" value="Chromosome 26"/>
</dbReference>
<dbReference type="GeneID" id="118264646"/>
<dbReference type="AlphaFoldDB" id="A0A9R0E7Q0"/>
<dbReference type="CDD" id="cd12428">
    <property type="entry name" value="RRM_PARN"/>
    <property type="match status" value="1"/>
</dbReference>
<evidence type="ECO:0000256" key="2">
    <source>
        <dbReference type="SAM" id="MobiDB-lite"/>
    </source>
</evidence>
<dbReference type="InterPro" id="IPR051181">
    <property type="entry name" value="CAF1_poly(A)_ribonucleases"/>
</dbReference>
<dbReference type="InterPro" id="IPR006941">
    <property type="entry name" value="RNase_CAF1"/>
</dbReference>
<name>A0A9R0E7Q0_SPOFR</name>
<dbReference type="SUPFAM" id="SSF54928">
    <property type="entry name" value="RNA-binding domain, RBD"/>
    <property type="match status" value="1"/>
</dbReference>
<protein>
    <submittedName>
        <fullName evidence="5">Poly(A)-specific ribonuclease PARN isoform X1</fullName>
    </submittedName>
</protein>
<organism evidence="4 5">
    <name type="scientific">Spodoptera frugiperda</name>
    <name type="common">Fall armyworm</name>
    <dbReference type="NCBI Taxonomy" id="7108"/>
    <lineage>
        <taxon>Eukaryota</taxon>
        <taxon>Metazoa</taxon>
        <taxon>Ecdysozoa</taxon>
        <taxon>Arthropoda</taxon>
        <taxon>Hexapoda</taxon>
        <taxon>Insecta</taxon>
        <taxon>Pterygota</taxon>
        <taxon>Neoptera</taxon>
        <taxon>Endopterygota</taxon>
        <taxon>Lepidoptera</taxon>
        <taxon>Glossata</taxon>
        <taxon>Ditrysia</taxon>
        <taxon>Noctuoidea</taxon>
        <taxon>Noctuidae</taxon>
        <taxon>Amphipyrinae</taxon>
        <taxon>Spodoptera</taxon>
    </lineage>
</organism>
<gene>
    <name evidence="5" type="primary">LOC118264646</name>
</gene>
<dbReference type="Pfam" id="PF04857">
    <property type="entry name" value="CAF1"/>
    <property type="match status" value="1"/>
</dbReference>
<dbReference type="SUPFAM" id="SSF53098">
    <property type="entry name" value="Ribonuclease H-like"/>
    <property type="match status" value="1"/>
</dbReference>
<feature type="compositionally biased region" description="Polar residues" evidence="2">
    <location>
        <begin position="571"/>
        <end position="584"/>
    </location>
</feature>
<dbReference type="InterPro" id="IPR012677">
    <property type="entry name" value="Nucleotide-bd_a/b_plait_sf"/>
</dbReference>
<dbReference type="CTD" id="5073"/>
<dbReference type="InterPro" id="IPR012337">
    <property type="entry name" value="RNaseH-like_sf"/>
</dbReference>
<dbReference type="GO" id="GO:0046872">
    <property type="term" value="F:metal ion binding"/>
    <property type="evidence" value="ECO:0007669"/>
    <property type="project" value="InterPro"/>
</dbReference>
<feature type="region of interest" description="Disordered" evidence="2">
    <location>
        <begin position="491"/>
        <end position="677"/>
    </location>
</feature>
<dbReference type="InterPro" id="IPR035979">
    <property type="entry name" value="RBD_domain_sf"/>
</dbReference>
<dbReference type="GO" id="GO:0005737">
    <property type="term" value="C:cytoplasm"/>
    <property type="evidence" value="ECO:0007669"/>
    <property type="project" value="InterPro"/>
</dbReference>
<dbReference type="InterPro" id="IPR036397">
    <property type="entry name" value="RNaseH_sf"/>
</dbReference>
<dbReference type="Gene3D" id="3.30.420.10">
    <property type="entry name" value="Ribonuclease H-like superfamily/Ribonuclease H"/>
    <property type="match status" value="2"/>
</dbReference>
<dbReference type="PANTHER" id="PTHR15092">
    <property type="entry name" value="POLY A -SPECIFIC RIBONUCLEASE/TARGET OF EGR1, MEMBER 1"/>
    <property type="match status" value="1"/>
</dbReference>
<reference evidence="5" key="1">
    <citation type="submission" date="2025-08" db="UniProtKB">
        <authorList>
            <consortium name="RefSeq"/>
        </authorList>
    </citation>
    <scope>IDENTIFICATION</scope>
    <source>
        <tissue evidence="5">Whole larval tissue</tissue>
    </source>
</reference>
<comment type="similarity">
    <text evidence="1">Belongs to the CAF1 family.</text>
</comment>
<dbReference type="GO" id="GO:1990432">
    <property type="term" value="P:siRNA 3'-end processing"/>
    <property type="evidence" value="ECO:0007669"/>
    <property type="project" value="TreeGrafter"/>
</dbReference>
<dbReference type="InterPro" id="IPR036867">
    <property type="entry name" value="R3H_dom_sf"/>
</dbReference>
<dbReference type="Gene3D" id="3.30.70.330">
    <property type="match status" value="1"/>
</dbReference>